<sequence>MTHFPVRGATTSDLRACAALIGQELRDDDMVRALIPGEEDRERRIAQVHLALLHHTLLTGGAVDVVCGADGGVRAVAMWQPAYPLEASTIDRAVLRSRIAVAIGRKHRAEAEAADAYFASQRPEFPHWYLDTIVVSRHAQGEGNGTHLLQYRLRQINAEGLPVYLEATSNGSRRLYERFGFEPWGKGEELGYGATAMLRHPAR</sequence>
<dbReference type="RefSeq" id="WP_165131404.1">
    <property type="nucleotide sequence ID" value="NZ_CP049253.1"/>
</dbReference>
<dbReference type="Proteomes" id="UP001519362">
    <property type="component" value="Unassembled WGS sequence"/>
</dbReference>
<name>A0ABS4ZFB2_9MICO</name>
<dbReference type="SUPFAM" id="SSF55729">
    <property type="entry name" value="Acyl-CoA N-acyltransferases (Nat)"/>
    <property type="match status" value="1"/>
</dbReference>
<protein>
    <submittedName>
        <fullName evidence="2">GNAT superfamily N-acetyltransferase</fullName>
    </submittedName>
</protein>
<proteinExistence type="predicted"/>
<evidence type="ECO:0000313" key="3">
    <source>
        <dbReference type="Proteomes" id="UP001519362"/>
    </source>
</evidence>
<feature type="domain" description="N-acetyltransferase" evidence="1">
    <location>
        <begin position="63"/>
        <end position="202"/>
    </location>
</feature>
<evidence type="ECO:0000313" key="2">
    <source>
        <dbReference type="EMBL" id="MBP2435967.1"/>
    </source>
</evidence>
<dbReference type="EMBL" id="JAGIOL010000001">
    <property type="protein sequence ID" value="MBP2435967.1"/>
    <property type="molecule type" value="Genomic_DNA"/>
</dbReference>
<dbReference type="Pfam" id="PF00583">
    <property type="entry name" value="Acetyltransf_1"/>
    <property type="match status" value="1"/>
</dbReference>
<organism evidence="2 3">
    <name type="scientific">Microbacterium amylolyticum</name>
    <dbReference type="NCBI Taxonomy" id="936337"/>
    <lineage>
        <taxon>Bacteria</taxon>
        <taxon>Bacillati</taxon>
        <taxon>Actinomycetota</taxon>
        <taxon>Actinomycetes</taxon>
        <taxon>Micrococcales</taxon>
        <taxon>Microbacteriaceae</taxon>
        <taxon>Microbacterium</taxon>
    </lineage>
</organism>
<evidence type="ECO:0000259" key="1">
    <source>
        <dbReference type="PROSITE" id="PS51186"/>
    </source>
</evidence>
<dbReference type="PANTHER" id="PTHR42791">
    <property type="entry name" value="GNAT FAMILY ACETYLTRANSFERASE"/>
    <property type="match status" value="1"/>
</dbReference>
<accession>A0ABS4ZFB2</accession>
<dbReference type="PANTHER" id="PTHR42791:SF1">
    <property type="entry name" value="N-ACETYLTRANSFERASE DOMAIN-CONTAINING PROTEIN"/>
    <property type="match status" value="1"/>
</dbReference>
<keyword evidence="3" id="KW-1185">Reference proteome</keyword>
<dbReference type="InterPro" id="IPR016181">
    <property type="entry name" value="Acyl_CoA_acyltransferase"/>
</dbReference>
<gene>
    <name evidence="2" type="ORF">JOF34_000553</name>
</gene>
<dbReference type="InterPro" id="IPR052523">
    <property type="entry name" value="Trichothecene_AcTrans"/>
</dbReference>
<dbReference type="Gene3D" id="3.40.630.30">
    <property type="match status" value="1"/>
</dbReference>
<reference evidence="2 3" key="1">
    <citation type="submission" date="2021-03" db="EMBL/GenBank/DDBJ databases">
        <title>Sequencing the genomes of 1000 actinobacteria strains.</title>
        <authorList>
            <person name="Klenk H.-P."/>
        </authorList>
    </citation>
    <scope>NUCLEOTIDE SEQUENCE [LARGE SCALE GENOMIC DNA]</scope>
    <source>
        <strain evidence="2 3">DSM 24221</strain>
    </source>
</reference>
<comment type="caution">
    <text evidence="2">The sequence shown here is derived from an EMBL/GenBank/DDBJ whole genome shotgun (WGS) entry which is preliminary data.</text>
</comment>
<dbReference type="PROSITE" id="PS51186">
    <property type="entry name" value="GNAT"/>
    <property type="match status" value="1"/>
</dbReference>
<dbReference type="InterPro" id="IPR000182">
    <property type="entry name" value="GNAT_dom"/>
</dbReference>